<gene>
    <name evidence="2" type="ORF">M5X09_22735</name>
</gene>
<comment type="caution">
    <text evidence="2">The sequence shown here is derived from an EMBL/GenBank/DDBJ whole genome shotgun (WGS) entry which is preliminary data.</text>
</comment>
<name>A0ABT4E0A0_9BACL</name>
<protein>
    <recommendedName>
        <fullName evidence="4">DUF3592 domain-containing protein</fullName>
    </recommendedName>
</protein>
<reference evidence="2 3" key="1">
    <citation type="submission" date="2022-05" db="EMBL/GenBank/DDBJ databases">
        <title>Genome Sequencing of Bee-Associated Microbes.</title>
        <authorList>
            <person name="Dunlap C."/>
        </authorList>
    </citation>
    <scope>NUCLEOTIDE SEQUENCE [LARGE SCALE GENOMIC DNA]</scope>
    <source>
        <strain evidence="2 3">NRRL NRS-1438</strain>
    </source>
</reference>
<evidence type="ECO:0000256" key="1">
    <source>
        <dbReference type="SAM" id="Phobius"/>
    </source>
</evidence>
<keyword evidence="1" id="KW-0472">Membrane</keyword>
<organism evidence="2 3">
    <name type="scientific">Paenibacillus apiarius</name>
    <dbReference type="NCBI Taxonomy" id="46240"/>
    <lineage>
        <taxon>Bacteria</taxon>
        <taxon>Bacillati</taxon>
        <taxon>Bacillota</taxon>
        <taxon>Bacilli</taxon>
        <taxon>Bacillales</taxon>
        <taxon>Paenibacillaceae</taxon>
        <taxon>Paenibacillus</taxon>
    </lineage>
</organism>
<keyword evidence="3" id="KW-1185">Reference proteome</keyword>
<dbReference type="EMBL" id="JAMDLW010000037">
    <property type="protein sequence ID" value="MCY9522435.1"/>
    <property type="molecule type" value="Genomic_DNA"/>
</dbReference>
<dbReference type="RefSeq" id="WP_268601701.1">
    <property type="nucleotide sequence ID" value="NZ_JAMDLV010000024.1"/>
</dbReference>
<dbReference type="Proteomes" id="UP001207626">
    <property type="component" value="Unassembled WGS sequence"/>
</dbReference>
<feature type="transmembrane region" description="Helical" evidence="1">
    <location>
        <begin position="6"/>
        <end position="25"/>
    </location>
</feature>
<evidence type="ECO:0000313" key="3">
    <source>
        <dbReference type="Proteomes" id="UP001207626"/>
    </source>
</evidence>
<accession>A0ABT4E0A0</accession>
<evidence type="ECO:0000313" key="2">
    <source>
        <dbReference type="EMBL" id="MCY9522435.1"/>
    </source>
</evidence>
<sequence length="75" mass="8536">MLKIIIWYAAVQLVLFLIVFIISAWKDRRPHDKQGTEVPVGFAATEEVSYDPATGDLITVYYNPGTGKRFYKQGK</sequence>
<keyword evidence="1" id="KW-0812">Transmembrane</keyword>
<proteinExistence type="predicted"/>
<keyword evidence="1" id="KW-1133">Transmembrane helix</keyword>
<evidence type="ECO:0008006" key="4">
    <source>
        <dbReference type="Google" id="ProtNLM"/>
    </source>
</evidence>